<keyword evidence="1" id="KW-0808">Transferase</keyword>
<keyword evidence="2" id="KW-0548">Nucleotidyltransferase</keyword>
<keyword evidence="8" id="KW-1185">Reference proteome</keyword>
<evidence type="ECO:0000313" key="8">
    <source>
        <dbReference type="Proteomes" id="UP000050525"/>
    </source>
</evidence>
<gene>
    <name evidence="7" type="ORF">Y1Q_0024401</name>
</gene>
<keyword evidence="3" id="KW-0540">Nuclease</keyword>
<dbReference type="Proteomes" id="UP000050525">
    <property type="component" value="Unassembled WGS sequence"/>
</dbReference>
<dbReference type="GO" id="GO:0016779">
    <property type="term" value="F:nucleotidyltransferase activity"/>
    <property type="evidence" value="ECO:0007669"/>
    <property type="project" value="UniProtKB-KW"/>
</dbReference>
<dbReference type="Pfam" id="PF18697">
    <property type="entry name" value="MLVIN_C"/>
    <property type="match status" value="1"/>
</dbReference>
<name>A0A151MCE7_ALLMI</name>
<dbReference type="EMBL" id="AKHW03006265">
    <property type="protein sequence ID" value="KYO22207.1"/>
    <property type="molecule type" value="Genomic_DNA"/>
</dbReference>
<feature type="domain" description="Murine leukemia virus integrase C-terminal" evidence="6">
    <location>
        <begin position="82"/>
        <end position="136"/>
    </location>
</feature>
<evidence type="ECO:0000256" key="4">
    <source>
        <dbReference type="ARBA" id="ARBA00022759"/>
    </source>
</evidence>
<evidence type="ECO:0000313" key="7">
    <source>
        <dbReference type="EMBL" id="KYO22207.1"/>
    </source>
</evidence>
<evidence type="ECO:0000256" key="5">
    <source>
        <dbReference type="ARBA" id="ARBA00022801"/>
    </source>
</evidence>
<evidence type="ECO:0000259" key="6">
    <source>
        <dbReference type="Pfam" id="PF18697"/>
    </source>
</evidence>
<protein>
    <recommendedName>
        <fullName evidence="6">Murine leukemia virus integrase C-terminal domain-containing protein</fullName>
    </recommendedName>
</protein>
<evidence type="ECO:0000256" key="1">
    <source>
        <dbReference type="ARBA" id="ARBA00022679"/>
    </source>
</evidence>
<dbReference type="STRING" id="8496.A0A151MCE7"/>
<proteinExistence type="predicted"/>
<evidence type="ECO:0000256" key="3">
    <source>
        <dbReference type="ARBA" id="ARBA00022722"/>
    </source>
</evidence>
<keyword evidence="4" id="KW-0255">Endonuclease</keyword>
<accession>A0A151MCE7</accession>
<dbReference type="GO" id="GO:0004519">
    <property type="term" value="F:endonuclease activity"/>
    <property type="evidence" value="ECO:0007669"/>
    <property type="project" value="UniProtKB-KW"/>
</dbReference>
<organism evidence="7 8">
    <name type="scientific">Alligator mississippiensis</name>
    <name type="common">American alligator</name>
    <dbReference type="NCBI Taxonomy" id="8496"/>
    <lineage>
        <taxon>Eukaryota</taxon>
        <taxon>Metazoa</taxon>
        <taxon>Chordata</taxon>
        <taxon>Craniata</taxon>
        <taxon>Vertebrata</taxon>
        <taxon>Euteleostomi</taxon>
        <taxon>Archelosauria</taxon>
        <taxon>Archosauria</taxon>
        <taxon>Crocodylia</taxon>
        <taxon>Alligatoridae</taxon>
        <taxon>Alligatorinae</taxon>
        <taxon>Alligator</taxon>
    </lineage>
</organism>
<dbReference type="GO" id="GO:0016787">
    <property type="term" value="F:hydrolase activity"/>
    <property type="evidence" value="ECO:0007669"/>
    <property type="project" value="UniProtKB-KW"/>
</dbReference>
<keyword evidence="5" id="KW-0378">Hydrolase</keyword>
<evidence type="ECO:0000256" key="2">
    <source>
        <dbReference type="ARBA" id="ARBA00022695"/>
    </source>
</evidence>
<sequence>MFGGRLGNADCRHYELPETNGPSPQAVQELLDIPLAEYTPVLASLTMEEETLLDQVNPSLWSASPTEVKDAYAVDPVKEQCHDLEVGDWVYVKHHQRKTALEPQWKGPYRVLLTSHIAVKLTGVDSWIHASQCKQVPTLGLEEERRREGFTTGSFFILYIYVHFGMHKMELLVHLLELLGQVIMKKGLHQNCLVLTVMKL</sequence>
<dbReference type="AlphaFoldDB" id="A0A151MCE7"/>
<reference evidence="7 8" key="1">
    <citation type="journal article" date="2012" name="Genome Biol.">
        <title>Sequencing three crocodilian genomes to illuminate the evolution of archosaurs and amniotes.</title>
        <authorList>
            <person name="St John J.A."/>
            <person name="Braun E.L."/>
            <person name="Isberg S.R."/>
            <person name="Miles L.G."/>
            <person name="Chong A.Y."/>
            <person name="Gongora J."/>
            <person name="Dalzell P."/>
            <person name="Moran C."/>
            <person name="Bed'hom B."/>
            <person name="Abzhanov A."/>
            <person name="Burgess S.C."/>
            <person name="Cooksey A.M."/>
            <person name="Castoe T.A."/>
            <person name="Crawford N.G."/>
            <person name="Densmore L.D."/>
            <person name="Drew J.C."/>
            <person name="Edwards S.V."/>
            <person name="Faircloth B.C."/>
            <person name="Fujita M.K."/>
            <person name="Greenwold M.J."/>
            <person name="Hoffmann F.G."/>
            <person name="Howard J.M."/>
            <person name="Iguchi T."/>
            <person name="Janes D.E."/>
            <person name="Khan S.Y."/>
            <person name="Kohno S."/>
            <person name="de Koning A.J."/>
            <person name="Lance S.L."/>
            <person name="McCarthy F.M."/>
            <person name="McCormack J.E."/>
            <person name="Merchant M.E."/>
            <person name="Peterson D.G."/>
            <person name="Pollock D.D."/>
            <person name="Pourmand N."/>
            <person name="Raney B.J."/>
            <person name="Roessler K.A."/>
            <person name="Sanford J.R."/>
            <person name="Sawyer R.H."/>
            <person name="Schmidt C.J."/>
            <person name="Triplett E.W."/>
            <person name="Tuberville T.D."/>
            <person name="Venegas-Anaya M."/>
            <person name="Howard J.T."/>
            <person name="Jarvis E.D."/>
            <person name="Guillette L.J.Jr."/>
            <person name="Glenn T.C."/>
            <person name="Green R.E."/>
            <person name="Ray D.A."/>
        </authorList>
    </citation>
    <scope>NUCLEOTIDE SEQUENCE [LARGE SCALE GENOMIC DNA]</scope>
    <source>
        <strain evidence="7">KSC_2009_1</strain>
    </source>
</reference>
<dbReference type="Gene3D" id="2.30.30.850">
    <property type="match status" value="1"/>
</dbReference>
<dbReference type="InterPro" id="IPR040643">
    <property type="entry name" value="MLVIN_C"/>
</dbReference>
<comment type="caution">
    <text evidence="7">The sequence shown here is derived from an EMBL/GenBank/DDBJ whole genome shotgun (WGS) entry which is preliminary data.</text>
</comment>